<keyword evidence="1" id="KW-1133">Transmembrane helix</keyword>
<gene>
    <name evidence="2" type="ORF">CAEBREN_14358</name>
</gene>
<evidence type="ECO:0000256" key="1">
    <source>
        <dbReference type="SAM" id="Phobius"/>
    </source>
</evidence>
<dbReference type="InParanoid" id="G0MA16"/>
<evidence type="ECO:0000313" key="3">
    <source>
        <dbReference type="Proteomes" id="UP000008068"/>
    </source>
</evidence>
<protein>
    <submittedName>
        <fullName evidence="2">Uncharacterized protein</fullName>
    </submittedName>
</protein>
<evidence type="ECO:0000313" key="2">
    <source>
        <dbReference type="EMBL" id="EGT30818.1"/>
    </source>
</evidence>
<organism evidence="3">
    <name type="scientific">Caenorhabditis brenneri</name>
    <name type="common">Nematode worm</name>
    <dbReference type="NCBI Taxonomy" id="135651"/>
    <lineage>
        <taxon>Eukaryota</taxon>
        <taxon>Metazoa</taxon>
        <taxon>Ecdysozoa</taxon>
        <taxon>Nematoda</taxon>
        <taxon>Chromadorea</taxon>
        <taxon>Rhabditida</taxon>
        <taxon>Rhabditina</taxon>
        <taxon>Rhabditomorpha</taxon>
        <taxon>Rhabditoidea</taxon>
        <taxon>Rhabditidae</taxon>
        <taxon>Peloderinae</taxon>
        <taxon>Caenorhabditis</taxon>
    </lineage>
</organism>
<keyword evidence="1" id="KW-0812">Transmembrane</keyword>
<accession>G0MA16</accession>
<keyword evidence="1" id="KW-0472">Membrane</keyword>
<keyword evidence="3" id="KW-1185">Reference proteome</keyword>
<name>G0MA16_CAEBE</name>
<dbReference type="HOGENOM" id="CLU_1349949_0_0_1"/>
<dbReference type="Proteomes" id="UP000008068">
    <property type="component" value="Unassembled WGS sequence"/>
</dbReference>
<dbReference type="AlphaFoldDB" id="G0MA16"/>
<feature type="transmembrane region" description="Helical" evidence="1">
    <location>
        <begin position="121"/>
        <end position="144"/>
    </location>
</feature>
<reference evidence="3" key="1">
    <citation type="submission" date="2011-07" db="EMBL/GenBank/DDBJ databases">
        <authorList>
            <consortium name="Caenorhabditis brenneri Sequencing and Analysis Consortium"/>
            <person name="Wilson R.K."/>
        </authorList>
    </citation>
    <scope>NUCLEOTIDE SEQUENCE [LARGE SCALE GENOMIC DNA]</scope>
    <source>
        <strain evidence="3">PB2801</strain>
    </source>
</reference>
<sequence>MEDPDWIRFQAACQSWSAVFGIPSIHEKLTQLISINSDDTRNSHAYNSEKVSFAKLSFLTGFYGEMKKIDDEIRICKAQLDNCEKFSYFLTVMCTELTMSISSIIGYGASGYEATDDLYKALYTGGFVATLVCLILVIFLKCCYQKHNYKQNLKFNLNVDGIVGIKNGAGTDEEIWNRYYSNAMDDWTATNYVCPISNMINYV</sequence>
<feature type="transmembrane region" description="Helical" evidence="1">
    <location>
        <begin position="86"/>
        <end position="109"/>
    </location>
</feature>
<dbReference type="EMBL" id="GL379787">
    <property type="protein sequence ID" value="EGT30818.1"/>
    <property type="molecule type" value="Genomic_DNA"/>
</dbReference>
<proteinExistence type="predicted"/>